<dbReference type="Pfam" id="PF02556">
    <property type="entry name" value="SecB"/>
    <property type="match status" value="1"/>
</dbReference>
<comment type="caution">
    <text evidence="2">The sequence shown here is derived from an EMBL/GenBank/DDBJ whole genome shotgun (WGS) entry which is preliminary data.</text>
</comment>
<dbReference type="InterPro" id="IPR035958">
    <property type="entry name" value="SecB-like_sf"/>
</dbReference>
<name>A0A3M0T2N4_9CLOT</name>
<dbReference type="InterPro" id="IPR003708">
    <property type="entry name" value="SecB"/>
</dbReference>
<proteinExistence type="inferred from homology"/>
<gene>
    <name evidence="2" type="ORF">D9O40_00610</name>
</gene>
<evidence type="ECO:0008006" key="4">
    <source>
        <dbReference type="Google" id="ProtNLM"/>
    </source>
</evidence>
<dbReference type="GO" id="GO:0051082">
    <property type="term" value="F:unfolded protein binding"/>
    <property type="evidence" value="ECO:0007669"/>
    <property type="project" value="InterPro"/>
</dbReference>
<dbReference type="GO" id="GO:0015031">
    <property type="term" value="P:protein transport"/>
    <property type="evidence" value="ECO:0007669"/>
    <property type="project" value="InterPro"/>
</dbReference>
<dbReference type="Gene3D" id="3.10.420.10">
    <property type="entry name" value="SecB-like"/>
    <property type="match status" value="1"/>
</dbReference>
<dbReference type="RefSeq" id="WP_122057651.1">
    <property type="nucleotide sequence ID" value="NZ_RFAQ01000001.1"/>
</dbReference>
<dbReference type="EMBL" id="RFAQ01000001">
    <property type="protein sequence ID" value="RMD04887.1"/>
    <property type="molecule type" value="Genomic_DNA"/>
</dbReference>
<protein>
    <recommendedName>
        <fullName evidence="4">Preprotein translocase subunit SecB</fullName>
    </recommendedName>
</protein>
<reference evidence="2 3" key="1">
    <citation type="submission" date="2018-10" db="EMBL/GenBank/DDBJ databases">
        <title>Genome-centric metagenomics revealed C2 chemical producing, CO utilizing Clostridium with novel acetogenic gene cluster.</title>
        <authorList>
            <person name="Kang H."/>
            <person name="Park B."/>
            <person name="Choi I.G."/>
            <person name="Chang I.S."/>
        </authorList>
    </citation>
    <scope>NUCLEOTIDE SEQUENCE [LARGE SCALE GENOMIC DNA]</scope>
    <source>
        <strain evidence="2 3">H21-9</strain>
    </source>
</reference>
<evidence type="ECO:0000313" key="2">
    <source>
        <dbReference type="EMBL" id="RMD04887.1"/>
    </source>
</evidence>
<evidence type="ECO:0000256" key="1">
    <source>
        <dbReference type="ARBA" id="ARBA00009990"/>
    </source>
</evidence>
<evidence type="ECO:0000313" key="3">
    <source>
        <dbReference type="Proteomes" id="UP000277999"/>
    </source>
</evidence>
<comment type="similarity">
    <text evidence="1">Belongs to the SecB family.</text>
</comment>
<sequence length="149" mass="17010">MDVQAIGHNCNLELYNVYIEKIEFLRTDLYSIKDQKLDFILEPEIKISDDNKKCKCIMNAEIVNKENKSLDIKIIIVGIFGLLDFEKLKSDTRNKLVFKNTLAIIFPYLRSFITTITSQSGIKPIILPPVNISALVNSQSQNSNQENNS</sequence>
<dbReference type="AlphaFoldDB" id="A0A3M0T2N4"/>
<accession>A0A3M0T2N4</accession>
<dbReference type="Proteomes" id="UP000277999">
    <property type="component" value="Unassembled WGS sequence"/>
</dbReference>
<dbReference type="GO" id="GO:0051262">
    <property type="term" value="P:protein tetramerization"/>
    <property type="evidence" value="ECO:0007669"/>
    <property type="project" value="InterPro"/>
</dbReference>
<organism evidence="2 3">
    <name type="scientific">Clostridium autoethanogenum</name>
    <dbReference type="NCBI Taxonomy" id="84023"/>
    <lineage>
        <taxon>Bacteria</taxon>
        <taxon>Bacillati</taxon>
        <taxon>Bacillota</taxon>
        <taxon>Clostridia</taxon>
        <taxon>Eubacteriales</taxon>
        <taxon>Clostridiaceae</taxon>
        <taxon>Clostridium</taxon>
    </lineage>
</organism>
<dbReference type="PANTHER" id="PTHR36918">
    <property type="match status" value="1"/>
</dbReference>
<dbReference type="SUPFAM" id="SSF54611">
    <property type="entry name" value="SecB-like"/>
    <property type="match status" value="1"/>
</dbReference>
<dbReference type="PANTHER" id="PTHR36918:SF1">
    <property type="entry name" value="PROTEIN-EXPORT PROTEIN SECB"/>
    <property type="match status" value="1"/>
</dbReference>